<dbReference type="Pfam" id="PF00571">
    <property type="entry name" value="CBS"/>
    <property type="match status" value="1"/>
</dbReference>
<dbReference type="PANTHER" id="PTHR42745">
    <property type="match status" value="1"/>
</dbReference>
<dbReference type="SUPFAM" id="SSF53697">
    <property type="entry name" value="SIS domain"/>
    <property type="match status" value="1"/>
</dbReference>
<reference evidence="6" key="1">
    <citation type="submission" date="2018-05" db="EMBL/GenBank/DDBJ databases">
        <authorList>
            <person name="Lanie J.A."/>
            <person name="Ng W.-L."/>
            <person name="Kazmierczak K.M."/>
            <person name="Andrzejewski T.M."/>
            <person name="Davidsen T.M."/>
            <person name="Wayne K.J."/>
            <person name="Tettelin H."/>
            <person name="Glass J.I."/>
            <person name="Rusch D."/>
            <person name="Podicherti R."/>
            <person name="Tsui H.-C.T."/>
            <person name="Winkler M.E."/>
        </authorList>
    </citation>
    <scope>NUCLEOTIDE SEQUENCE</scope>
</reference>
<dbReference type="Gene3D" id="3.40.50.10490">
    <property type="entry name" value="Glucose-6-phosphate isomerase like protein, domain 1"/>
    <property type="match status" value="1"/>
</dbReference>
<dbReference type="CDD" id="cd05014">
    <property type="entry name" value="SIS_Kpsf"/>
    <property type="match status" value="1"/>
</dbReference>
<dbReference type="InterPro" id="IPR004800">
    <property type="entry name" value="KdsD/KpsF-type"/>
</dbReference>
<keyword evidence="3" id="KW-0129">CBS domain</keyword>
<dbReference type="GO" id="GO:0005975">
    <property type="term" value="P:carbohydrate metabolic process"/>
    <property type="evidence" value="ECO:0007669"/>
    <property type="project" value="InterPro"/>
</dbReference>
<dbReference type="InterPro" id="IPR050986">
    <property type="entry name" value="GutQ/KpsF_isomerases"/>
</dbReference>
<feature type="non-terminal residue" evidence="6">
    <location>
        <position position="276"/>
    </location>
</feature>
<evidence type="ECO:0000259" key="4">
    <source>
        <dbReference type="PROSITE" id="PS51371"/>
    </source>
</evidence>
<evidence type="ECO:0000313" key="6">
    <source>
        <dbReference type="EMBL" id="SVD19771.1"/>
    </source>
</evidence>
<organism evidence="6">
    <name type="scientific">marine metagenome</name>
    <dbReference type="NCBI Taxonomy" id="408172"/>
    <lineage>
        <taxon>unclassified sequences</taxon>
        <taxon>metagenomes</taxon>
        <taxon>ecological metagenomes</taxon>
    </lineage>
</organism>
<dbReference type="InterPro" id="IPR001347">
    <property type="entry name" value="SIS_dom"/>
</dbReference>
<dbReference type="SUPFAM" id="SSF54631">
    <property type="entry name" value="CBS-domain pair"/>
    <property type="match status" value="1"/>
</dbReference>
<dbReference type="NCBIfam" id="TIGR00393">
    <property type="entry name" value="kpsF"/>
    <property type="match status" value="1"/>
</dbReference>
<keyword evidence="2" id="KW-0677">Repeat</keyword>
<dbReference type="PANTHER" id="PTHR42745:SF1">
    <property type="entry name" value="ARABINOSE 5-PHOSPHATE ISOMERASE KDSD"/>
    <property type="match status" value="1"/>
</dbReference>
<dbReference type="InterPro" id="IPR046348">
    <property type="entry name" value="SIS_dom_sf"/>
</dbReference>
<dbReference type="InterPro" id="IPR035474">
    <property type="entry name" value="SIS_Kpsf"/>
</dbReference>
<gene>
    <name evidence="6" type="ORF">METZ01_LOCUS372625</name>
</gene>
<feature type="domain" description="CBS" evidence="4">
    <location>
        <begin position="202"/>
        <end position="260"/>
    </location>
</feature>
<sequence length="276" mass="30139">MKKENYKKIAKNVIDLEIQALKKLKKSINNSFSQAVDAIVKCQSKTILCGVGKSGLIASKIAATLSSVGSPAFALSASDCSHGDLGSISKKDILILISYSGETQELKNIIQYANRNRIKLIGIVSKKNSVLYRAADIKLHIPEVKEAGLGIIPTSSTNIQLAIGDALAVASLNKKKFSKYDFSRLHPSGNLGSQLKTVEDLMITGNKIPFIKENQKMKNALKIITNKKLGVLIVKNKKNKTTGIITDGQIRRANQKNRDLQSLKVKQVMTKNPINI</sequence>
<dbReference type="GO" id="GO:1901135">
    <property type="term" value="P:carbohydrate derivative metabolic process"/>
    <property type="evidence" value="ECO:0007669"/>
    <property type="project" value="InterPro"/>
</dbReference>
<dbReference type="PROSITE" id="PS51371">
    <property type="entry name" value="CBS"/>
    <property type="match status" value="1"/>
</dbReference>
<evidence type="ECO:0000256" key="2">
    <source>
        <dbReference type="ARBA" id="ARBA00022737"/>
    </source>
</evidence>
<feature type="non-terminal residue" evidence="6">
    <location>
        <position position="1"/>
    </location>
</feature>
<evidence type="ECO:0000256" key="1">
    <source>
        <dbReference type="ARBA" id="ARBA00008165"/>
    </source>
</evidence>
<dbReference type="PROSITE" id="PS51464">
    <property type="entry name" value="SIS"/>
    <property type="match status" value="1"/>
</dbReference>
<accession>A0A382TEC5</accession>
<dbReference type="GO" id="GO:0016853">
    <property type="term" value="F:isomerase activity"/>
    <property type="evidence" value="ECO:0007669"/>
    <property type="project" value="InterPro"/>
</dbReference>
<dbReference type="Gene3D" id="3.10.580.10">
    <property type="entry name" value="CBS-domain"/>
    <property type="match status" value="1"/>
</dbReference>
<feature type="domain" description="SIS" evidence="5">
    <location>
        <begin position="35"/>
        <end position="177"/>
    </location>
</feature>
<name>A0A382TEC5_9ZZZZ</name>
<dbReference type="EMBL" id="UINC01135552">
    <property type="protein sequence ID" value="SVD19771.1"/>
    <property type="molecule type" value="Genomic_DNA"/>
</dbReference>
<dbReference type="InterPro" id="IPR046342">
    <property type="entry name" value="CBS_dom_sf"/>
</dbReference>
<dbReference type="InterPro" id="IPR000644">
    <property type="entry name" value="CBS_dom"/>
</dbReference>
<evidence type="ECO:0008006" key="7">
    <source>
        <dbReference type="Google" id="ProtNLM"/>
    </source>
</evidence>
<proteinExistence type="inferred from homology"/>
<comment type="similarity">
    <text evidence="1">Belongs to the SIS family. GutQ/KpsF subfamily.</text>
</comment>
<dbReference type="Pfam" id="PF01380">
    <property type="entry name" value="SIS"/>
    <property type="match status" value="1"/>
</dbReference>
<evidence type="ECO:0000256" key="3">
    <source>
        <dbReference type="ARBA" id="ARBA00023122"/>
    </source>
</evidence>
<evidence type="ECO:0000259" key="5">
    <source>
        <dbReference type="PROSITE" id="PS51464"/>
    </source>
</evidence>
<dbReference type="AlphaFoldDB" id="A0A382TEC5"/>
<dbReference type="GO" id="GO:0097367">
    <property type="term" value="F:carbohydrate derivative binding"/>
    <property type="evidence" value="ECO:0007669"/>
    <property type="project" value="InterPro"/>
</dbReference>
<protein>
    <recommendedName>
        <fullName evidence="7">SIS domain-containing protein</fullName>
    </recommendedName>
</protein>